<dbReference type="Gene3D" id="3.30.300.130">
    <property type="entry name" value="Fe-S cluster assembly (FSCA)"/>
    <property type="match status" value="1"/>
</dbReference>
<dbReference type="GO" id="GO:0016226">
    <property type="term" value="P:iron-sulfur cluster assembly"/>
    <property type="evidence" value="ECO:0007669"/>
    <property type="project" value="InterPro"/>
</dbReference>
<dbReference type="FunFam" id="3.30.300.130:FF:000001">
    <property type="entry name" value="NFU1 iron-sulfur cluster scaffold"/>
    <property type="match status" value="1"/>
</dbReference>
<dbReference type="FunFam" id="3.30.1370.70:FF:000001">
    <property type="entry name" value="NifU-like protein 4, mitochondrial"/>
    <property type="match status" value="1"/>
</dbReference>
<dbReference type="InterPro" id="IPR034904">
    <property type="entry name" value="FSCA_dom_sf"/>
</dbReference>
<gene>
    <name evidence="4" type="ORF">MANT1106_LOCUS21218</name>
</gene>
<feature type="domain" description="Scaffold protein Nfu/NifU N-terminal" evidence="3">
    <location>
        <begin position="99"/>
        <end position="186"/>
    </location>
</feature>
<evidence type="ECO:0000256" key="2">
    <source>
        <dbReference type="ARBA" id="ARBA00006420"/>
    </source>
</evidence>
<dbReference type="Gene3D" id="3.30.1370.70">
    <property type="entry name" value="Scaffold protein Nfu/NifU, N-terminal domain"/>
    <property type="match status" value="1"/>
</dbReference>
<accession>A0A7S0T0J4</accession>
<protein>
    <recommendedName>
        <fullName evidence="3">Scaffold protein Nfu/NifU N-terminal domain-containing protein</fullName>
    </recommendedName>
</protein>
<evidence type="ECO:0000259" key="3">
    <source>
        <dbReference type="SMART" id="SM00932"/>
    </source>
</evidence>
<dbReference type="SUPFAM" id="SSF110836">
    <property type="entry name" value="Hypothetical protein SAV1430"/>
    <property type="match status" value="1"/>
</dbReference>
<name>A0A7S0T0J4_9CHLO</name>
<dbReference type="EMBL" id="HBFC01035661">
    <property type="protein sequence ID" value="CAD8722004.1"/>
    <property type="molecule type" value="Transcribed_RNA"/>
</dbReference>
<dbReference type="InterPro" id="IPR001075">
    <property type="entry name" value="NIF_FeS_clus_asmbl_NifU_C"/>
</dbReference>
<dbReference type="Pfam" id="PF01106">
    <property type="entry name" value="NifU"/>
    <property type="match status" value="1"/>
</dbReference>
<dbReference type="AlphaFoldDB" id="A0A7S0T0J4"/>
<dbReference type="GO" id="GO:0051536">
    <property type="term" value="F:iron-sulfur cluster binding"/>
    <property type="evidence" value="ECO:0007669"/>
    <property type="project" value="InterPro"/>
</dbReference>
<dbReference type="GO" id="GO:0005739">
    <property type="term" value="C:mitochondrion"/>
    <property type="evidence" value="ECO:0007669"/>
    <property type="project" value="TreeGrafter"/>
</dbReference>
<dbReference type="SMART" id="SM00932">
    <property type="entry name" value="Nfu_N"/>
    <property type="match status" value="1"/>
</dbReference>
<dbReference type="GO" id="GO:0005506">
    <property type="term" value="F:iron ion binding"/>
    <property type="evidence" value="ECO:0007669"/>
    <property type="project" value="InterPro"/>
</dbReference>
<organism evidence="4">
    <name type="scientific">Mantoniella antarctica</name>
    <dbReference type="NCBI Taxonomy" id="81844"/>
    <lineage>
        <taxon>Eukaryota</taxon>
        <taxon>Viridiplantae</taxon>
        <taxon>Chlorophyta</taxon>
        <taxon>Mamiellophyceae</taxon>
        <taxon>Mamiellales</taxon>
        <taxon>Mamiellaceae</taxon>
        <taxon>Mantoniella</taxon>
    </lineage>
</organism>
<dbReference type="PANTHER" id="PTHR11178">
    <property type="entry name" value="IRON-SULFUR CLUSTER SCAFFOLD PROTEIN NFU-RELATED"/>
    <property type="match status" value="1"/>
</dbReference>
<comment type="function">
    <text evidence="1">Molecular scaffold for [Fe-S] cluster assembly of mitochondrial iron-sulfur proteins.</text>
</comment>
<proteinExistence type="inferred from homology"/>
<sequence length="300" mass="31577">MIRRALRGLTGAAARTCQAARQQQPACHVSAVAHPAHVATPERVFSAGAGRGAARRAAVLGAGTTHGWVAGTVKGAAAARFGGAGLSRSLPGGRRGIFIQTQTTPNPASLMFMPGKPVYEDGGSKNFANMREAMASPLAKKLFNIEGVTSVFFGSEFVTVTKSEAHEWGVLKPEVFAAIMDFYASGEAIITDEAVMAASGTAITEDDDEIVAMIKELLETRIRPAVAEDGGDILFKAWDSDTGVVTVKMQGACDGCPSSSVTLKSGIENMLRHYVPEVTSVQQEEEEGSMDLLDMATQGR</sequence>
<comment type="similarity">
    <text evidence="2">Belongs to the NifU family.</text>
</comment>
<dbReference type="InterPro" id="IPR014824">
    <property type="entry name" value="Nfu/NifU_N"/>
</dbReference>
<dbReference type="PANTHER" id="PTHR11178:SF1">
    <property type="entry name" value="NFU1 IRON-SULFUR CLUSTER SCAFFOLD HOMOLOG, MITOCHONDRIAL"/>
    <property type="match status" value="1"/>
</dbReference>
<evidence type="ECO:0000256" key="1">
    <source>
        <dbReference type="ARBA" id="ARBA00002175"/>
    </source>
</evidence>
<dbReference type="Pfam" id="PF08712">
    <property type="entry name" value="Nfu_N"/>
    <property type="match status" value="1"/>
</dbReference>
<dbReference type="InterPro" id="IPR036498">
    <property type="entry name" value="Nfu/NifU_N_sf"/>
</dbReference>
<reference evidence="4" key="1">
    <citation type="submission" date="2021-01" db="EMBL/GenBank/DDBJ databases">
        <authorList>
            <person name="Corre E."/>
            <person name="Pelletier E."/>
            <person name="Niang G."/>
            <person name="Scheremetjew M."/>
            <person name="Finn R."/>
            <person name="Kale V."/>
            <person name="Holt S."/>
            <person name="Cochrane G."/>
            <person name="Meng A."/>
            <person name="Brown T."/>
            <person name="Cohen L."/>
        </authorList>
    </citation>
    <scope>NUCLEOTIDE SEQUENCE</scope>
    <source>
        <strain evidence="4">SL-175</strain>
    </source>
</reference>
<dbReference type="SUPFAM" id="SSF117916">
    <property type="entry name" value="Fe-S cluster assembly (FSCA) domain-like"/>
    <property type="match status" value="1"/>
</dbReference>
<evidence type="ECO:0000313" key="4">
    <source>
        <dbReference type="EMBL" id="CAD8722004.1"/>
    </source>
</evidence>